<dbReference type="GO" id="GO:0005634">
    <property type="term" value="C:nucleus"/>
    <property type="evidence" value="ECO:0007669"/>
    <property type="project" value="TreeGrafter"/>
</dbReference>
<evidence type="ECO:0000259" key="1">
    <source>
        <dbReference type="PROSITE" id="PS51029"/>
    </source>
</evidence>
<proteinExistence type="predicted"/>
<name>A0AAD7Z1E3_MYTSE</name>
<dbReference type="GO" id="GO:0005667">
    <property type="term" value="C:transcription regulator complex"/>
    <property type="evidence" value="ECO:0007669"/>
    <property type="project" value="TreeGrafter"/>
</dbReference>
<keyword evidence="3" id="KW-1185">Reference proteome</keyword>
<dbReference type="InterPro" id="IPR006578">
    <property type="entry name" value="MADF-dom"/>
</dbReference>
<dbReference type="Proteomes" id="UP001231518">
    <property type="component" value="Chromosome 5"/>
</dbReference>
<dbReference type="PROSITE" id="PS51029">
    <property type="entry name" value="MADF"/>
    <property type="match status" value="1"/>
</dbReference>
<organism evidence="2 3">
    <name type="scientific">Mythimna separata</name>
    <name type="common">Oriental armyworm</name>
    <name type="synonym">Pseudaletia separata</name>
    <dbReference type="NCBI Taxonomy" id="271217"/>
    <lineage>
        <taxon>Eukaryota</taxon>
        <taxon>Metazoa</taxon>
        <taxon>Ecdysozoa</taxon>
        <taxon>Arthropoda</taxon>
        <taxon>Hexapoda</taxon>
        <taxon>Insecta</taxon>
        <taxon>Pterygota</taxon>
        <taxon>Neoptera</taxon>
        <taxon>Endopterygota</taxon>
        <taxon>Lepidoptera</taxon>
        <taxon>Glossata</taxon>
        <taxon>Ditrysia</taxon>
        <taxon>Noctuoidea</taxon>
        <taxon>Noctuidae</taxon>
        <taxon>Noctuinae</taxon>
        <taxon>Hadenini</taxon>
        <taxon>Mythimna</taxon>
    </lineage>
</organism>
<dbReference type="InterPro" id="IPR039353">
    <property type="entry name" value="TF_Adf1"/>
</dbReference>
<dbReference type="AlphaFoldDB" id="A0AAD7Z1E3"/>
<dbReference type="SMART" id="SM00595">
    <property type="entry name" value="MADF"/>
    <property type="match status" value="1"/>
</dbReference>
<protein>
    <recommendedName>
        <fullName evidence="1">MADF domain-containing protein</fullName>
    </recommendedName>
</protein>
<gene>
    <name evidence="2" type="ORF">PYW07_014715</name>
</gene>
<feature type="domain" description="MADF" evidence="1">
    <location>
        <begin position="7"/>
        <end position="92"/>
    </location>
</feature>
<dbReference type="CDD" id="cd00167">
    <property type="entry name" value="SANT"/>
    <property type="match status" value="1"/>
</dbReference>
<accession>A0AAD7Z1E3</accession>
<reference evidence="2" key="1">
    <citation type="submission" date="2023-03" db="EMBL/GenBank/DDBJ databases">
        <title>Chromosome-level genomes of two armyworms, Mythimna separata and Mythimna loreyi, provide insights into the biosynthesis and reception of sex pheromones.</title>
        <authorList>
            <person name="Zhao H."/>
        </authorList>
    </citation>
    <scope>NUCLEOTIDE SEQUENCE</scope>
    <source>
        <strain evidence="2">BeijingLab</strain>
        <tissue evidence="2">Pupa</tissue>
    </source>
</reference>
<dbReference type="EMBL" id="JARGEI010000003">
    <property type="protein sequence ID" value="KAJ8734164.1"/>
    <property type="molecule type" value="Genomic_DNA"/>
</dbReference>
<dbReference type="PANTHER" id="PTHR12243:SF67">
    <property type="entry name" value="COREPRESSOR OF PANGOLIN, ISOFORM A-RELATED"/>
    <property type="match status" value="1"/>
</dbReference>
<evidence type="ECO:0000313" key="2">
    <source>
        <dbReference type="EMBL" id="KAJ8734164.1"/>
    </source>
</evidence>
<evidence type="ECO:0000313" key="3">
    <source>
        <dbReference type="Proteomes" id="UP001231518"/>
    </source>
</evidence>
<dbReference type="GO" id="GO:0006357">
    <property type="term" value="P:regulation of transcription by RNA polymerase II"/>
    <property type="evidence" value="ECO:0007669"/>
    <property type="project" value="TreeGrafter"/>
</dbReference>
<dbReference type="Pfam" id="PF10545">
    <property type="entry name" value="MADF_DNA_bdg"/>
    <property type="match status" value="1"/>
</dbReference>
<sequence>MSMFDDDLIENVKKYPILYRHKGKDYKNMIRKGNCWIKIGEVLNKTPEECKSKWRNIRDNYLKNKKKKVTGTATSYSKYDDERLNFLSETNEDDELSYIVDNSSQSMSHDPIEISFENVKEEYDSSEEVPLSDSSFIKGTSSCSNAEQPAFVPAIVATTYDTNQSMVPQQNFTVQEPTVTPPPKRAMKRKMDSIIDELKKDREERNLILQQLVTKATCPAGQTPVHNFFSSMADIVCNFPPDKIAEVRMRVCSMVSEVELAVLRDSSQSDSCF</sequence>
<dbReference type="InterPro" id="IPR001005">
    <property type="entry name" value="SANT/Myb"/>
</dbReference>
<dbReference type="PANTHER" id="PTHR12243">
    <property type="entry name" value="MADF DOMAIN TRANSCRIPTION FACTOR"/>
    <property type="match status" value="1"/>
</dbReference>
<comment type="caution">
    <text evidence="2">The sequence shown here is derived from an EMBL/GenBank/DDBJ whole genome shotgun (WGS) entry which is preliminary data.</text>
</comment>